<protein>
    <submittedName>
        <fullName evidence="2">Uncharacterized protein</fullName>
    </submittedName>
</protein>
<name>A0A0E9UK99_ANGAN</name>
<dbReference type="EMBL" id="GBXM01043291">
    <property type="protein sequence ID" value="JAH65286.1"/>
    <property type="molecule type" value="Transcribed_RNA"/>
</dbReference>
<reference evidence="2" key="1">
    <citation type="submission" date="2014-11" db="EMBL/GenBank/DDBJ databases">
        <authorList>
            <person name="Amaro Gonzalez C."/>
        </authorList>
    </citation>
    <scope>NUCLEOTIDE SEQUENCE</scope>
</reference>
<dbReference type="AlphaFoldDB" id="A0A0E9UK99"/>
<organism evidence="2">
    <name type="scientific">Anguilla anguilla</name>
    <name type="common">European freshwater eel</name>
    <name type="synonym">Muraena anguilla</name>
    <dbReference type="NCBI Taxonomy" id="7936"/>
    <lineage>
        <taxon>Eukaryota</taxon>
        <taxon>Metazoa</taxon>
        <taxon>Chordata</taxon>
        <taxon>Craniata</taxon>
        <taxon>Vertebrata</taxon>
        <taxon>Euteleostomi</taxon>
        <taxon>Actinopterygii</taxon>
        <taxon>Neopterygii</taxon>
        <taxon>Teleostei</taxon>
        <taxon>Anguilliformes</taxon>
        <taxon>Anguillidae</taxon>
        <taxon>Anguilla</taxon>
    </lineage>
</organism>
<dbReference type="EMBL" id="GBXM01044284">
    <property type="protein sequence ID" value="JAH64293.1"/>
    <property type="molecule type" value="Transcribed_RNA"/>
</dbReference>
<accession>A0A0E9UK99</accession>
<proteinExistence type="predicted"/>
<reference evidence="2" key="2">
    <citation type="journal article" date="2015" name="Fish Shellfish Immunol.">
        <title>Early steps in the European eel (Anguilla anguilla)-Vibrio vulnificus interaction in the gills: Role of the RtxA13 toxin.</title>
        <authorList>
            <person name="Callol A."/>
            <person name="Pajuelo D."/>
            <person name="Ebbesson L."/>
            <person name="Teles M."/>
            <person name="MacKenzie S."/>
            <person name="Amaro C."/>
        </authorList>
    </citation>
    <scope>NUCLEOTIDE SEQUENCE</scope>
</reference>
<feature type="compositionally biased region" description="Basic residues" evidence="1">
    <location>
        <begin position="1"/>
        <end position="11"/>
    </location>
</feature>
<evidence type="ECO:0000313" key="2">
    <source>
        <dbReference type="EMBL" id="JAH65383.1"/>
    </source>
</evidence>
<feature type="region of interest" description="Disordered" evidence="1">
    <location>
        <begin position="1"/>
        <end position="23"/>
    </location>
</feature>
<sequence length="52" mass="5825">MFNSSRGRKYPRSAVQIGSSDGGTHSFLAAHQRKESCLCDLQKKMCSLYPFV</sequence>
<evidence type="ECO:0000256" key="1">
    <source>
        <dbReference type="SAM" id="MobiDB-lite"/>
    </source>
</evidence>
<dbReference type="EMBL" id="GBXM01043194">
    <property type="protein sequence ID" value="JAH65383.1"/>
    <property type="molecule type" value="Transcribed_RNA"/>
</dbReference>